<proteinExistence type="predicted"/>
<reference evidence="1 2" key="1">
    <citation type="submission" date="2024-09" db="EMBL/GenBank/DDBJ databases">
        <authorList>
            <person name="Lee S.D."/>
        </authorList>
    </citation>
    <scope>NUCLEOTIDE SEQUENCE [LARGE SCALE GENOMIC DNA]</scope>
    <source>
        <strain evidence="1 2">N1-1</strain>
    </source>
</reference>
<evidence type="ECO:0000313" key="1">
    <source>
        <dbReference type="EMBL" id="MFC1412466.1"/>
    </source>
</evidence>
<name>A0ABV6VFG9_9ACTN</name>
<dbReference type="Proteomes" id="UP001592582">
    <property type="component" value="Unassembled WGS sequence"/>
</dbReference>
<dbReference type="RefSeq" id="WP_380513177.1">
    <property type="nucleotide sequence ID" value="NZ_JBHEZX010000011.1"/>
</dbReference>
<evidence type="ECO:0000313" key="2">
    <source>
        <dbReference type="Proteomes" id="UP001592582"/>
    </source>
</evidence>
<organism evidence="1 2">
    <name type="scientific">Streptacidiphilus alkalitolerans</name>
    <dbReference type="NCBI Taxonomy" id="3342712"/>
    <lineage>
        <taxon>Bacteria</taxon>
        <taxon>Bacillati</taxon>
        <taxon>Actinomycetota</taxon>
        <taxon>Actinomycetes</taxon>
        <taxon>Kitasatosporales</taxon>
        <taxon>Streptomycetaceae</taxon>
        <taxon>Streptacidiphilus</taxon>
    </lineage>
</organism>
<dbReference type="SUPFAM" id="SSF88723">
    <property type="entry name" value="PIN domain-like"/>
    <property type="match status" value="1"/>
</dbReference>
<dbReference type="Gene3D" id="3.40.50.1010">
    <property type="entry name" value="5'-nuclease"/>
    <property type="match status" value="1"/>
</dbReference>
<comment type="caution">
    <text evidence="1">The sequence shown here is derived from an EMBL/GenBank/DDBJ whole genome shotgun (WGS) entry which is preliminary data.</text>
</comment>
<dbReference type="GO" id="GO:0003677">
    <property type="term" value="F:DNA binding"/>
    <property type="evidence" value="ECO:0007669"/>
    <property type="project" value="UniProtKB-KW"/>
</dbReference>
<protein>
    <submittedName>
        <fullName evidence="1">DNA-binding protein</fullName>
    </submittedName>
</protein>
<keyword evidence="1" id="KW-0238">DNA-binding</keyword>
<keyword evidence="2" id="KW-1185">Reference proteome</keyword>
<accession>A0ABV6VFG9</accession>
<dbReference type="EMBL" id="JBHEZX010000011">
    <property type="protein sequence ID" value="MFC1412466.1"/>
    <property type="molecule type" value="Genomic_DNA"/>
</dbReference>
<sequence>MSVGAGAGAGAVVLDSEALSLLLRDDRAMTARIEAARIHRVPVVACAMTLIEADDHRVHPARIGWVLSRLQVVAVDEGAAGLASSLLREAGLHGHKYAIDAAVAATARTLPGPVVVLTSDPEDLALLCGPGVRIVKV</sequence>
<gene>
    <name evidence="1" type="ORF">ACEZDG_24660</name>
</gene>
<dbReference type="InterPro" id="IPR029060">
    <property type="entry name" value="PIN-like_dom_sf"/>
</dbReference>